<feature type="region of interest" description="Disordered" evidence="2">
    <location>
        <begin position="305"/>
        <end position="334"/>
    </location>
</feature>
<feature type="compositionally biased region" description="Polar residues" evidence="2">
    <location>
        <begin position="7"/>
        <end position="32"/>
    </location>
</feature>
<dbReference type="AlphaFoldDB" id="A0A7M7GJY5"/>
<evidence type="ECO:0000256" key="1">
    <source>
        <dbReference type="ARBA" id="ARBA00023125"/>
    </source>
</evidence>
<dbReference type="PROSITE" id="PS51253">
    <property type="entry name" value="HTH_CENPB"/>
    <property type="match status" value="1"/>
</dbReference>
<dbReference type="KEGG" id="spu:100887902"/>
<proteinExistence type="predicted"/>
<dbReference type="SUPFAM" id="SSF46689">
    <property type="entry name" value="Homeodomain-like"/>
    <property type="match status" value="1"/>
</dbReference>
<feature type="region of interest" description="Disordered" evidence="2">
    <location>
        <begin position="640"/>
        <end position="667"/>
    </location>
</feature>
<feature type="compositionally biased region" description="Acidic residues" evidence="2">
    <location>
        <begin position="563"/>
        <end position="575"/>
    </location>
</feature>
<feature type="compositionally biased region" description="Low complexity" evidence="2">
    <location>
        <begin position="268"/>
        <end position="282"/>
    </location>
</feature>
<feature type="region of interest" description="Disordered" evidence="2">
    <location>
        <begin position="562"/>
        <end position="590"/>
    </location>
</feature>
<dbReference type="EnsemblMetazoa" id="XM_003724405">
    <property type="protein sequence ID" value="XP_003724453"/>
    <property type="gene ID" value="LOC100887902"/>
</dbReference>
<feature type="compositionally biased region" description="Polar residues" evidence="2">
    <location>
        <begin position="257"/>
        <end position="267"/>
    </location>
</feature>
<feature type="compositionally biased region" description="Basic and acidic residues" evidence="2">
    <location>
        <begin position="576"/>
        <end position="589"/>
    </location>
</feature>
<dbReference type="PANTHER" id="PTHR19303:SF73">
    <property type="entry name" value="PROTEIN PDC2"/>
    <property type="match status" value="1"/>
</dbReference>
<feature type="compositionally biased region" description="Polar residues" evidence="2">
    <location>
        <begin position="305"/>
        <end position="324"/>
    </location>
</feature>
<reference evidence="4" key="2">
    <citation type="submission" date="2021-01" db="UniProtKB">
        <authorList>
            <consortium name="EnsemblMetazoa"/>
        </authorList>
    </citation>
    <scope>IDENTIFICATION</scope>
</reference>
<feature type="region of interest" description="Disordered" evidence="2">
    <location>
        <begin position="249"/>
        <end position="282"/>
    </location>
</feature>
<reference evidence="5" key="1">
    <citation type="submission" date="2015-02" db="EMBL/GenBank/DDBJ databases">
        <title>Genome sequencing for Strongylocentrotus purpuratus.</title>
        <authorList>
            <person name="Murali S."/>
            <person name="Liu Y."/>
            <person name="Vee V."/>
            <person name="English A."/>
            <person name="Wang M."/>
            <person name="Skinner E."/>
            <person name="Han Y."/>
            <person name="Muzny D.M."/>
            <person name="Worley K.C."/>
            <person name="Gibbs R.A."/>
        </authorList>
    </citation>
    <scope>NUCLEOTIDE SEQUENCE</scope>
</reference>
<feature type="compositionally biased region" description="Acidic residues" evidence="2">
    <location>
        <begin position="36"/>
        <end position="45"/>
    </location>
</feature>
<dbReference type="GeneID" id="100887902"/>
<dbReference type="PANTHER" id="PTHR19303">
    <property type="entry name" value="TRANSPOSON"/>
    <property type="match status" value="1"/>
</dbReference>
<organism evidence="4 5">
    <name type="scientific">Strongylocentrotus purpuratus</name>
    <name type="common">Purple sea urchin</name>
    <dbReference type="NCBI Taxonomy" id="7668"/>
    <lineage>
        <taxon>Eukaryota</taxon>
        <taxon>Metazoa</taxon>
        <taxon>Echinodermata</taxon>
        <taxon>Eleutherozoa</taxon>
        <taxon>Echinozoa</taxon>
        <taxon>Echinoidea</taxon>
        <taxon>Euechinoidea</taxon>
        <taxon>Echinacea</taxon>
        <taxon>Camarodonta</taxon>
        <taxon>Echinidea</taxon>
        <taxon>Strongylocentrotidae</taxon>
        <taxon>Strongylocentrotus</taxon>
    </lineage>
</organism>
<feature type="compositionally biased region" description="Low complexity" evidence="2">
    <location>
        <begin position="53"/>
        <end position="72"/>
    </location>
</feature>
<feature type="region of interest" description="Disordered" evidence="2">
    <location>
        <begin position="524"/>
        <end position="543"/>
    </location>
</feature>
<sequence length="667" mass="73084">MPATLPATPTSSAPHLHTTQATTTAPESSMFYQVQEEIDSYETDLSEMSSIATTSTTTPTTLSPQLHTTHTTNAASELPSTGQAAAEIDSNGTDLSPALYTTPTTPTTSATSSTTSDHEDHSIHSKSSYAEVLNLQSTPTSKSGATSATMSTTSNQQDHKTQMRSIHAGGSDLQITSTPISNSGNDTTTSFGTTAMTAAMARYKEITYPKISPLKSLPNWKCVSRIYPLNGQPDPAPATYSALAITTRSTTHDSEAASPTTPLDQTCSSISATSSSPHHLPTLTTSAAATTTTLPLDLHITTTATQPSTSEMSHLSPSHFNVSQPFHPGKLSRNQLPLDMKIEAIRLREEEGLSGRSIMEIMNVHGFKCGKTQVQNILKRKNEWIEQYAQNVPLSRKRKLRKTGNEEINHKVYEWFEEAIDRMIPVNGPMLQQKAVEIARELNITEFKGSNGWLESFRKRHSISFGKVNLGLEGGENPAGGLLPRKSYIFERAKSDPFGNDGKNLTSELPQMIVGEFVKNISSQSSSQTGVTEEKSSPNVSIMEPMFLKKKGNNWCKVKEEDVEKEEEEEEESQKEEDGGKKKEGKEGRGTLGHLKFKSIHHVAAALREMRIFFATRNYSHLLDSCLDLEEQVALESIAKRKTEEKSTVLDHLNPLDTRPSSNMEQP</sequence>
<feature type="compositionally biased region" description="Basic and acidic residues" evidence="2">
    <location>
        <begin position="640"/>
        <end position="649"/>
    </location>
</feature>
<dbReference type="RefSeq" id="XP_003724453.2">
    <property type="nucleotide sequence ID" value="XM_003724405.3"/>
</dbReference>
<dbReference type="Proteomes" id="UP000007110">
    <property type="component" value="Unassembled WGS sequence"/>
</dbReference>
<evidence type="ECO:0000313" key="5">
    <source>
        <dbReference type="Proteomes" id="UP000007110"/>
    </source>
</evidence>
<feature type="compositionally biased region" description="Low complexity" evidence="2">
    <location>
        <begin position="101"/>
        <end position="115"/>
    </location>
</feature>
<name>A0A7M7GJY5_STRPU</name>
<evidence type="ECO:0000313" key="4">
    <source>
        <dbReference type="EnsemblMetazoa" id="XP_003724453"/>
    </source>
</evidence>
<keyword evidence="1" id="KW-0238">DNA-binding</keyword>
<feature type="compositionally biased region" description="Low complexity" evidence="2">
    <location>
        <begin position="140"/>
        <end position="154"/>
    </location>
</feature>
<feature type="domain" description="HTH CENPB-type" evidence="3">
    <location>
        <begin position="396"/>
        <end position="467"/>
    </location>
</feature>
<dbReference type="Gene3D" id="1.10.10.60">
    <property type="entry name" value="Homeodomain-like"/>
    <property type="match status" value="1"/>
</dbReference>
<evidence type="ECO:0000259" key="3">
    <source>
        <dbReference type="PROSITE" id="PS51253"/>
    </source>
</evidence>
<feature type="compositionally biased region" description="Polar residues" evidence="2">
    <location>
        <begin position="73"/>
        <end position="83"/>
    </location>
</feature>
<dbReference type="GO" id="GO:0003677">
    <property type="term" value="F:DNA binding"/>
    <property type="evidence" value="ECO:0007669"/>
    <property type="project" value="UniProtKB-KW"/>
</dbReference>
<dbReference type="OMA" id="IDRMIPV"/>
<dbReference type="OrthoDB" id="3229771at2759"/>
<dbReference type="SMART" id="SM00674">
    <property type="entry name" value="CENPB"/>
    <property type="match status" value="1"/>
</dbReference>
<keyword evidence="5" id="KW-1185">Reference proteome</keyword>
<protein>
    <recommendedName>
        <fullName evidence="3">HTH CENPB-type domain-containing protein</fullName>
    </recommendedName>
</protein>
<dbReference type="InterPro" id="IPR050863">
    <property type="entry name" value="CenT-Element_Derived"/>
</dbReference>
<feature type="region of interest" description="Disordered" evidence="2">
    <location>
        <begin position="1"/>
        <end position="164"/>
    </location>
</feature>
<dbReference type="InterPro" id="IPR006600">
    <property type="entry name" value="HTH_CenpB_DNA-bd_dom"/>
</dbReference>
<dbReference type="InParanoid" id="A0A7M7GJY5"/>
<dbReference type="Pfam" id="PF03221">
    <property type="entry name" value="HTH_Tnp_Tc5"/>
    <property type="match status" value="1"/>
</dbReference>
<accession>A0A7M7GJY5</accession>
<evidence type="ECO:0000256" key="2">
    <source>
        <dbReference type="SAM" id="MobiDB-lite"/>
    </source>
</evidence>
<dbReference type="InterPro" id="IPR009057">
    <property type="entry name" value="Homeodomain-like_sf"/>
</dbReference>